<evidence type="ECO:0000259" key="4">
    <source>
        <dbReference type="PROSITE" id="PS50932"/>
    </source>
</evidence>
<dbReference type="Gene3D" id="3.40.50.2300">
    <property type="match status" value="2"/>
</dbReference>
<dbReference type="InterPro" id="IPR000843">
    <property type="entry name" value="HTH_LacI"/>
</dbReference>
<evidence type="ECO:0000313" key="5">
    <source>
        <dbReference type="EMBL" id="MFC4828469.1"/>
    </source>
</evidence>
<dbReference type="InterPro" id="IPR010982">
    <property type="entry name" value="Lambda_DNA-bd_dom_sf"/>
</dbReference>
<dbReference type="Pfam" id="PF00356">
    <property type="entry name" value="LacI"/>
    <property type="match status" value="1"/>
</dbReference>
<reference evidence="6" key="1">
    <citation type="journal article" date="2019" name="Int. J. Syst. Evol. Microbiol.">
        <title>The Global Catalogue of Microorganisms (GCM) 10K type strain sequencing project: providing services to taxonomists for standard genome sequencing and annotation.</title>
        <authorList>
            <consortium name="The Broad Institute Genomics Platform"/>
            <consortium name="The Broad Institute Genome Sequencing Center for Infectious Disease"/>
            <person name="Wu L."/>
            <person name="Ma J."/>
        </authorList>
    </citation>
    <scope>NUCLEOTIDE SEQUENCE [LARGE SCALE GENOMIC DNA]</scope>
    <source>
        <strain evidence="6">CGMCC 1.12192</strain>
    </source>
</reference>
<dbReference type="EMBL" id="JBHSJC010000001">
    <property type="protein sequence ID" value="MFC4828469.1"/>
    <property type="molecule type" value="Genomic_DNA"/>
</dbReference>
<dbReference type="InterPro" id="IPR028082">
    <property type="entry name" value="Peripla_BP_I"/>
</dbReference>
<dbReference type="PANTHER" id="PTHR30146:SF109">
    <property type="entry name" value="HTH-TYPE TRANSCRIPTIONAL REGULATOR GALS"/>
    <property type="match status" value="1"/>
</dbReference>
<proteinExistence type="predicted"/>
<keyword evidence="3" id="KW-0804">Transcription</keyword>
<sequence length="343" mass="36837">MAISVRDVAAAASVSVGTVSNVLNRPDKVSPETVARVLAAIDELGFVRNDAARQLRAGRSRSIGLVVLDVRNPFFTDVARGAEDRAAEDGLTILLGNSDDNPDRERAYLDLFEEQRVHGVLVSPLADDLPRLERLRARGVPVVLVDREAADRSFSSVAVDDVVGGGQAVRHLIESGRRRIAFVGGPTSIRQVADRLEGARRAAAETPGVTLEVIETESTTVLEGRAAGERIRSRAPEERPDAVFAANDLLAMGVLQALVMLGDARVPDDIALIGYDDIDFAQAAVVPLSSIRQPAWLIGYTAVDLLLREARQGDEFVPEQVQFQPELVVRESTPRSAAGAAGR</sequence>
<keyword evidence="6" id="KW-1185">Reference proteome</keyword>
<evidence type="ECO:0000256" key="3">
    <source>
        <dbReference type="ARBA" id="ARBA00023163"/>
    </source>
</evidence>
<dbReference type="RefSeq" id="WP_204391570.1">
    <property type="nucleotide sequence ID" value="NZ_JAFBBW010000001.1"/>
</dbReference>
<dbReference type="SUPFAM" id="SSF47413">
    <property type="entry name" value="lambda repressor-like DNA-binding domains"/>
    <property type="match status" value="1"/>
</dbReference>
<dbReference type="CDD" id="cd01392">
    <property type="entry name" value="HTH_LacI"/>
    <property type="match status" value="1"/>
</dbReference>
<keyword evidence="2 5" id="KW-0238">DNA-binding</keyword>
<evidence type="ECO:0000313" key="6">
    <source>
        <dbReference type="Proteomes" id="UP001595960"/>
    </source>
</evidence>
<accession>A0ABV9R3A9</accession>
<feature type="domain" description="HTH lacI-type" evidence="4">
    <location>
        <begin position="3"/>
        <end position="57"/>
    </location>
</feature>
<dbReference type="SUPFAM" id="SSF53822">
    <property type="entry name" value="Periplasmic binding protein-like I"/>
    <property type="match status" value="1"/>
</dbReference>
<gene>
    <name evidence="5" type="ORF">ACFPER_06690</name>
</gene>
<dbReference type="Gene3D" id="1.10.260.40">
    <property type="entry name" value="lambda repressor-like DNA-binding domains"/>
    <property type="match status" value="1"/>
</dbReference>
<dbReference type="PROSITE" id="PS00356">
    <property type="entry name" value="HTH_LACI_1"/>
    <property type="match status" value="1"/>
</dbReference>
<comment type="caution">
    <text evidence="5">The sequence shown here is derived from an EMBL/GenBank/DDBJ whole genome shotgun (WGS) entry which is preliminary data.</text>
</comment>
<evidence type="ECO:0000256" key="1">
    <source>
        <dbReference type="ARBA" id="ARBA00023015"/>
    </source>
</evidence>
<organism evidence="5 6">
    <name type="scientific">Agromyces aurantiacus</name>
    <dbReference type="NCBI Taxonomy" id="165814"/>
    <lineage>
        <taxon>Bacteria</taxon>
        <taxon>Bacillati</taxon>
        <taxon>Actinomycetota</taxon>
        <taxon>Actinomycetes</taxon>
        <taxon>Micrococcales</taxon>
        <taxon>Microbacteriaceae</taxon>
        <taxon>Agromyces</taxon>
    </lineage>
</organism>
<evidence type="ECO:0000256" key="2">
    <source>
        <dbReference type="ARBA" id="ARBA00023125"/>
    </source>
</evidence>
<dbReference type="PROSITE" id="PS50932">
    <property type="entry name" value="HTH_LACI_2"/>
    <property type="match status" value="1"/>
</dbReference>
<protein>
    <submittedName>
        <fullName evidence="5">LacI family DNA-binding transcriptional regulator</fullName>
    </submittedName>
</protein>
<dbReference type="InterPro" id="IPR046335">
    <property type="entry name" value="LacI/GalR-like_sensor"/>
</dbReference>
<keyword evidence="1" id="KW-0805">Transcription regulation</keyword>
<dbReference type="SMART" id="SM00354">
    <property type="entry name" value="HTH_LACI"/>
    <property type="match status" value="1"/>
</dbReference>
<dbReference type="PANTHER" id="PTHR30146">
    <property type="entry name" value="LACI-RELATED TRANSCRIPTIONAL REPRESSOR"/>
    <property type="match status" value="1"/>
</dbReference>
<dbReference type="Proteomes" id="UP001595960">
    <property type="component" value="Unassembled WGS sequence"/>
</dbReference>
<name>A0ABV9R3A9_9MICO</name>
<dbReference type="Pfam" id="PF13377">
    <property type="entry name" value="Peripla_BP_3"/>
    <property type="match status" value="1"/>
</dbReference>
<dbReference type="CDD" id="cd06293">
    <property type="entry name" value="PBP1_LacI-like"/>
    <property type="match status" value="1"/>
</dbReference>
<dbReference type="GO" id="GO:0003677">
    <property type="term" value="F:DNA binding"/>
    <property type="evidence" value="ECO:0007669"/>
    <property type="project" value="UniProtKB-KW"/>
</dbReference>